<accession>A0ABR5T7U2</accession>
<dbReference type="SUPFAM" id="SSF54427">
    <property type="entry name" value="NTF2-like"/>
    <property type="match status" value="1"/>
</dbReference>
<gene>
    <name evidence="2" type="ORF">WS72_21505</name>
</gene>
<dbReference type="Pfam" id="PF12680">
    <property type="entry name" value="SnoaL_2"/>
    <property type="match status" value="1"/>
</dbReference>
<dbReference type="InterPro" id="IPR037401">
    <property type="entry name" value="SnoaL-like"/>
</dbReference>
<dbReference type="Proteomes" id="UP000070255">
    <property type="component" value="Unassembled WGS sequence"/>
</dbReference>
<evidence type="ECO:0000259" key="1">
    <source>
        <dbReference type="Pfam" id="PF12680"/>
    </source>
</evidence>
<sequence>MTDTTPAEIRHIHAAWHDAVVRRDLDALMALYAPDAILETPLIVAVLRERPDGVLQGSAAIRAFFEAGFRQLPNELARWHRTDTFFTNGRQLIWEYPRETPQGDQIDLIESIDVAGGRIARHRVYWGWAGFNALVAAMKRAESAA</sequence>
<reference evidence="2 3" key="1">
    <citation type="submission" date="2015-11" db="EMBL/GenBank/DDBJ databases">
        <authorList>
            <person name="Sahl J."/>
            <person name="Wagner D."/>
            <person name="Keim P."/>
        </authorList>
    </citation>
    <scope>NUCLEOTIDE SEQUENCE [LARGE SCALE GENOMIC DNA]</scope>
    <source>
        <strain evidence="2 3">BDU18</strain>
    </source>
</reference>
<dbReference type="EMBL" id="LNJQ01000004">
    <property type="protein sequence ID" value="KWZ39265.1"/>
    <property type="molecule type" value="Genomic_DNA"/>
</dbReference>
<evidence type="ECO:0000313" key="2">
    <source>
        <dbReference type="EMBL" id="KWZ39265.1"/>
    </source>
</evidence>
<dbReference type="InterPro" id="IPR032710">
    <property type="entry name" value="NTF2-like_dom_sf"/>
</dbReference>
<evidence type="ECO:0000313" key="3">
    <source>
        <dbReference type="Proteomes" id="UP000070255"/>
    </source>
</evidence>
<keyword evidence="3" id="KW-1185">Reference proteome</keyword>
<feature type="domain" description="SnoaL-like" evidence="1">
    <location>
        <begin position="15"/>
        <end position="122"/>
    </location>
</feature>
<comment type="caution">
    <text evidence="2">The sequence shown here is derived from an EMBL/GenBank/DDBJ whole genome shotgun (WGS) entry which is preliminary data.</text>
</comment>
<dbReference type="Gene3D" id="3.10.450.50">
    <property type="match status" value="1"/>
</dbReference>
<protein>
    <submittedName>
        <fullName evidence="2">Polyketide cyclase</fullName>
    </submittedName>
</protein>
<organism evidence="2 3">
    <name type="scientific">Burkholderia savannae</name>
    <dbReference type="NCBI Taxonomy" id="1637837"/>
    <lineage>
        <taxon>Bacteria</taxon>
        <taxon>Pseudomonadati</taxon>
        <taxon>Pseudomonadota</taxon>
        <taxon>Betaproteobacteria</taxon>
        <taxon>Burkholderiales</taxon>
        <taxon>Burkholderiaceae</taxon>
        <taxon>Burkholderia</taxon>
        <taxon>pseudomallei group</taxon>
    </lineage>
</organism>
<dbReference type="RefSeq" id="WP_038753692.1">
    <property type="nucleotide sequence ID" value="NZ_CP013418.1"/>
</dbReference>
<proteinExistence type="predicted"/>
<name>A0ABR5T7U2_9BURK</name>